<dbReference type="Proteomes" id="UP000053259">
    <property type="component" value="Unassembled WGS sequence"/>
</dbReference>
<dbReference type="GeneID" id="27311273"/>
<sequence>MNEPELCHYREATKDQIKFVLVRCKTIQDLTQESGKHLVWHVMPHTLFTPNCPSRTFTQYRCSRNRRKHVLHSQPGKCLMARLLSKENRVKVVITMMTATLPMAIPVMRP</sequence>
<dbReference type="EMBL" id="KN847536">
    <property type="protein sequence ID" value="KIW06138.1"/>
    <property type="molecule type" value="Genomic_DNA"/>
</dbReference>
<protein>
    <submittedName>
        <fullName evidence="1">Uncharacterized protein</fullName>
    </submittedName>
</protein>
<dbReference type="AlphaFoldDB" id="A0A0D2AGU3"/>
<proteinExistence type="predicted"/>
<reference evidence="1 2" key="1">
    <citation type="submission" date="2015-01" db="EMBL/GenBank/DDBJ databases">
        <title>The Genome Sequence of Ochroconis gallopava CBS43764.</title>
        <authorList>
            <consortium name="The Broad Institute Genomics Platform"/>
            <person name="Cuomo C."/>
            <person name="de Hoog S."/>
            <person name="Gorbushina A."/>
            <person name="Stielow B."/>
            <person name="Teixiera M."/>
            <person name="Abouelleil A."/>
            <person name="Chapman S.B."/>
            <person name="Priest M."/>
            <person name="Young S.K."/>
            <person name="Wortman J."/>
            <person name="Nusbaum C."/>
            <person name="Birren B."/>
        </authorList>
    </citation>
    <scope>NUCLEOTIDE SEQUENCE [LARGE SCALE GENOMIC DNA]</scope>
    <source>
        <strain evidence="1 2">CBS 43764</strain>
    </source>
</reference>
<evidence type="ECO:0000313" key="2">
    <source>
        <dbReference type="Proteomes" id="UP000053259"/>
    </source>
</evidence>
<dbReference type="VEuPathDB" id="FungiDB:PV09_03300"/>
<dbReference type="RefSeq" id="XP_016216007.1">
    <property type="nucleotide sequence ID" value="XM_016356484.1"/>
</dbReference>
<organism evidence="1 2">
    <name type="scientific">Verruconis gallopava</name>
    <dbReference type="NCBI Taxonomy" id="253628"/>
    <lineage>
        <taxon>Eukaryota</taxon>
        <taxon>Fungi</taxon>
        <taxon>Dikarya</taxon>
        <taxon>Ascomycota</taxon>
        <taxon>Pezizomycotina</taxon>
        <taxon>Dothideomycetes</taxon>
        <taxon>Pleosporomycetidae</taxon>
        <taxon>Venturiales</taxon>
        <taxon>Sympoventuriaceae</taxon>
        <taxon>Verruconis</taxon>
    </lineage>
</organism>
<dbReference type="HOGENOM" id="CLU_2172994_0_0_1"/>
<evidence type="ECO:0000313" key="1">
    <source>
        <dbReference type="EMBL" id="KIW06138.1"/>
    </source>
</evidence>
<keyword evidence="2" id="KW-1185">Reference proteome</keyword>
<gene>
    <name evidence="1" type="ORF">PV09_03300</name>
</gene>
<name>A0A0D2AGU3_9PEZI</name>
<accession>A0A0D2AGU3</accession>
<dbReference type="InParanoid" id="A0A0D2AGU3"/>